<dbReference type="KEGG" id="smiz:4412673_01593"/>
<feature type="transmembrane region" description="Helical" evidence="1">
    <location>
        <begin position="201"/>
        <end position="219"/>
    </location>
</feature>
<dbReference type="PANTHER" id="PTHR37314:SF5">
    <property type="entry name" value="SLR0142 PROTEIN"/>
    <property type="match status" value="1"/>
</dbReference>
<dbReference type="InterPro" id="IPR010699">
    <property type="entry name" value="DUF1275"/>
</dbReference>
<name>A0AAJ5BZU4_9SPHI</name>
<dbReference type="EMBL" id="LT906468">
    <property type="protein sequence ID" value="SNV48677.1"/>
    <property type="molecule type" value="Genomic_DNA"/>
</dbReference>
<keyword evidence="1" id="KW-1133">Transmembrane helix</keyword>
<evidence type="ECO:0000313" key="3">
    <source>
        <dbReference type="Proteomes" id="UP000215355"/>
    </source>
</evidence>
<dbReference type="PANTHER" id="PTHR37314">
    <property type="entry name" value="SLR0142 PROTEIN"/>
    <property type="match status" value="1"/>
</dbReference>
<keyword evidence="1" id="KW-0812">Transmembrane</keyword>
<protein>
    <submittedName>
        <fullName evidence="2">Predicted membrane protein</fullName>
    </submittedName>
</protein>
<dbReference type="AlphaFoldDB" id="A0AAJ5BZU4"/>
<reference evidence="2 3" key="1">
    <citation type="submission" date="2017-06" db="EMBL/GenBank/DDBJ databases">
        <authorList>
            <consortium name="Pathogen Informatics"/>
        </authorList>
    </citation>
    <scope>NUCLEOTIDE SEQUENCE [LARGE SCALE GENOMIC DNA]</scope>
    <source>
        <strain evidence="2 3">NCTC12149</strain>
    </source>
</reference>
<feature type="transmembrane region" description="Helical" evidence="1">
    <location>
        <begin position="110"/>
        <end position="128"/>
    </location>
</feature>
<accession>A0AAJ5BZU4</accession>
<feature type="transmembrane region" description="Helical" evidence="1">
    <location>
        <begin position="175"/>
        <end position="195"/>
    </location>
</feature>
<dbReference type="Pfam" id="PF06912">
    <property type="entry name" value="DUF1275"/>
    <property type="match status" value="1"/>
</dbReference>
<proteinExistence type="predicted"/>
<dbReference type="RefSeq" id="WP_093095568.1">
    <property type="nucleotide sequence ID" value="NZ_CP158798.1"/>
</dbReference>
<evidence type="ECO:0000256" key="1">
    <source>
        <dbReference type="SAM" id="Phobius"/>
    </source>
</evidence>
<dbReference type="Proteomes" id="UP000215355">
    <property type="component" value="Chromosome 1"/>
</dbReference>
<sequence>MENNISKIISNFLLVFVAGYADTATFTSGNEVFSAHVTGNFVVFANKLVHNPQLSDYRILLTFPVFIVAVYFTGYLNSIIKNERSLYLIMGTILAISGLLAHFIGKNYAIESVVNFYIVLVVVFALGIKNAINKLYGKSTFGPTTVMTGNVTKATLDFCHAFMGKEKDVDARKSFWRMLILIVGFLIGCISGALLSAQYGLVVLLIPATLILLYYSLFFSKKEIASS</sequence>
<organism evidence="2 3">
    <name type="scientific">Sphingobacterium mizutaii</name>
    <dbReference type="NCBI Taxonomy" id="1010"/>
    <lineage>
        <taxon>Bacteria</taxon>
        <taxon>Pseudomonadati</taxon>
        <taxon>Bacteroidota</taxon>
        <taxon>Sphingobacteriia</taxon>
        <taxon>Sphingobacteriales</taxon>
        <taxon>Sphingobacteriaceae</taxon>
        <taxon>Sphingobacterium</taxon>
    </lineage>
</organism>
<evidence type="ECO:0000313" key="2">
    <source>
        <dbReference type="EMBL" id="SNV48677.1"/>
    </source>
</evidence>
<keyword evidence="1" id="KW-0472">Membrane</keyword>
<feature type="transmembrane region" description="Helical" evidence="1">
    <location>
        <begin position="86"/>
        <end position="104"/>
    </location>
</feature>
<feature type="transmembrane region" description="Helical" evidence="1">
    <location>
        <begin position="57"/>
        <end position="74"/>
    </location>
</feature>
<gene>
    <name evidence="2" type="ORF">SAMEA4412673_01593</name>
</gene>